<dbReference type="KEGG" id="nhu:H0264_19080"/>
<name>A0A7D6Z8L8_9NOCA</name>
<evidence type="ECO:0000256" key="1">
    <source>
        <dbReference type="SAM" id="Phobius"/>
    </source>
</evidence>
<evidence type="ECO:0008006" key="5">
    <source>
        <dbReference type="Google" id="ProtNLM"/>
    </source>
</evidence>
<feature type="transmembrane region" description="Helical" evidence="1">
    <location>
        <begin position="106"/>
        <end position="130"/>
    </location>
</feature>
<feature type="chain" id="PRO_5027758727" description="Tat (Twin-arginine translocation) pathway signal sequence" evidence="2">
    <location>
        <begin position="25"/>
        <end position="263"/>
    </location>
</feature>
<feature type="transmembrane region" description="Helical" evidence="1">
    <location>
        <begin position="223"/>
        <end position="245"/>
    </location>
</feature>
<gene>
    <name evidence="3" type="ORF">H0264_19080</name>
</gene>
<reference evidence="3 4" key="1">
    <citation type="submission" date="2020-07" db="EMBL/GenBank/DDBJ databases">
        <authorList>
            <person name="Zhuang K."/>
            <person name="Ran Y."/>
        </authorList>
    </citation>
    <scope>NUCLEOTIDE SEQUENCE [LARGE SCALE GENOMIC DNA]</scope>
    <source>
        <strain evidence="3 4">WCH-YHL-001</strain>
    </source>
</reference>
<keyword evidence="2" id="KW-0732">Signal</keyword>
<evidence type="ECO:0000313" key="4">
    <source>
        <dbReference type="Proteomes" id="UP000515512"/>
    </source>
</evidence>
<feature type="signal peptide" evidence="2">
    <location>
        <begin position="1"/>
        <end position="24"/>
    </location>
</feature>
<evidence type="ECO:0000313" key="3">
    <source>
        <dbReference type="EMBL" id="QLY34504.1"/>
    </source>
</evidence>
<sequence>MSAGLGLAAVVLTIAFVVAPAELAASDGLGTEDQLRKAFSESFIGYWSAGARELSPDLAQVVDYWFRYHVAKGVIAAALLVVLAMLGLRLWRAYLAAGDSATGRRALLGSAGGGVTALGLFALVVVMANIQGAVAPFASLLPMLLDEPAQGELATTIDGVEQGLAESGQARPPALAVMIDDFAVYHAAMAIIAALVAVVLAVGSTVLWRRFARSRERRTRRLLGGYATLAAVLALAALVVVTANITTAADPAPALAALFTGSW</sequence>
<dbReference type="AlphaFoldDB" id="A0A7D6Z8L8"/>
<keyword evidence="4" id="KW-1185">Reference proteome</keyword>
<keyword evidence="1" id="KW-0472">Membrane</keyword>
<keyword evidence="1" id="KW-1133">Transmembrane helix</keyword>
<organism evidence="3 4">
    <name type="scientific">Nocardia huaxiensis</name>
    <dbReference type="NCBI Taxonomy" id="2755382"/>
    <lineage>
        <taxon>Bacteria</taxon>
        <taxon>Bacillati</taxon>
        <taxon>Actinomycetota</taxon>
        <taxon>Actinomycetes</taxon>
        <taxon>Mycobacteriales</taxon>
        <taxon>Nocardiaceae</taxon>
        <taxon>Nocardia</taxon>
    </lineage>
</organism>
<dbReference type="Proteomes" id="UP000515512">
    <property type="component" value="Chromosome"/>
</dbReference>
<keyword evidence="1" id="KW-0812">Transmembrane</keyword>
<feature type="transmembrane region" description="Helical" evidence="1">
    <location>
        <begin position="182"/>
        <end position="202"/>
    </location>
</feature>
<protein>
    <recommendedName>
        <fullName evidence="5">Tat (Twin-arginine translocation) pathway signal sequence</fullName>
    </recommendedName>
</protein>
<proteinExistence type="predicted"/>
<evidence type="ECO:0000256" key="2">
    <source>
        <dbReference type="SAM" id="SignalP"/>
    </source>
</evidence>
<accession>A0A7D6Z8L8</accession>
<feature type="transmembrane region" description="Helical" evidence="1">
    <location>
        <begin position="74"/>
        <end position="94"/>
    </location>
</feature>
<dbReference type="EMBL" id="CP059399">
    <property type="protein sequence ID" value="QLY34504.1"/>
    <property type="molecule type" value="Genomic_DNA"/>
</dbReference>